<sequence>MIRDSAGQLRLELPRPSVSPLFAAAHRDPGAIDALLPHLLDPTLPVALAFMLKGPTSQSVTPPHLWGGDPTVPRNVYITCHVHATLLGRAFALLSSPTPTPEDSSSSPTTVLARAALLPVSLKKRIYSHHECCAMQLCRFWALGLAPVLAKGILSGPDPAPAARFAAAVLVLSCWRAVVAARPPVTSTCGAYVWYSGVFEDGPAWGAVEL</sequence>
<organism evidence="1 2">
    <name type="scientific">Mycena metata</name>
    <dbReference type="NCBI Taxonomy" id="1033252"/>
    <lineage>
        <taxon>Eukaryota</taxon>
        <taxon>Fungi</taxon>
        <taxon>Dikarya</taxon>
        <taxon>Basidiomycota</taxon>
        <taxon>Agaricomycotina</taxon>
        <taxon>Agaricomycetes</taxon>
        <taxon>Agaricomycetidae</taxon>
        <taxon>Agaricales</taxon>
        <taxon>Marasmiineae</taxon>
        <taxon>Mycenaceae</taxon>
        <taxon>Mycena</taxon>
    </lineage>
</organism>
<reference evidence="1" key="1">
    <citation type="submission" date="2023-03" db="EMBL/GenBank/DDBJ databases">
        <title>Massive genome expansion in bonnet fungi (Mycena s.s.) driven by repeated elements and novel gene families across ecological guilds.</title>
        <authorList>
            <consortium name="Lawrence Berkeley National Laboratory"/>
            <person name="Harder C.B."/>
            <person name="Miyauchi S."/>
            <person name="Viragh M."/>
            <person name="Kuo A."/>
            <person name="Thoen E."/>
            <person name="Andreopoulos B."/>
            <person name="Lu D."/>
            <person name="Skrede I."/>
            <person name="Drula E."/>
            <person name="Henrissat B."/>
            <person name="Morin E."/>
            <person name="Kohler A."/>
            <person name="Barry K."/>
            <person name="LaButti K."/>
            <person name="Morin E."/>
            <person name="Salamov A."/>
            <person name="Lipzen A."/>
            <person name="Mereny Z."/>
            <person name="Hegedus B."/>
            <person name="Baldrian P."/>
            <person name="Stursova M."/>
            <person name="Weitz H."/>
            <person name="Taylor A."/>
            <person name="Grigoriev I.V."/>
            <person name="Nagy L.G."/>
            <person name="Martin F."/>
            <person name="Kauserud H."/>
        </authorList>
    </citation>
    <scope>NUCLEOTIDE SEQUENCE</scope>
    <source>
        <strain evidence="1">CBHHK182m</strain>
    </source>
</reference>
<evidence type="ECO:0000313" key="2">
    <source>
        <dbReference type="Proteomes" id="UP001215598"/>
    </source>
</evidence>
<comment type="caution">
    <text evidence="1">The sequence shown here is derived from an EMBL/GenBank/DDBJ whole genome shotgun (WGS) entry which is preliminary data.</text>
</comment>
<dbReference type="AlphaFoldDB" id="A0AAD7J3A5"/>
<dbReference type="EMBL" id="JARKIB010000047">
    <property type="protein sequence ID" value="KAJ7756252.1"/>
    <property type="molecule type" value="Genomic_DNA"/>
</dbReference>
<keyword evidence="2" id="KW-1185">Reference proteome</keyword>
<evidence type="ECO:0000313" key="1">
    <source>
        <dbReference type="EMBL" id="KAJ7756252.1"/>
    </source>
</evidence>
<protein>
    <submittedName>
        <fullName evidence="1">Uncharacterized protein</fullName>
    </submittedName>
</protein>
<name>A0AAD7J3A5_9AGAR</name>
<dbReference type="Proteomes" id="UP001215598">
    <property type="component" value="Unassembled WGS sequence"/>
</dbReference>
<proteinExistence type="predicted"/>
<feature type="non-terminal residue" evidence="1">
    <location>
        <position position="210"/>
    </location>
</feature>
<accession>A0AAD7J3A5</accession>
<gene>
    <name evidence="1" type="ORF">B0H16DRAFT_1539179</name>
</gene>